<comment type="caution">
    <text evidence="1">The sequence shown here is derived from an EMBL/GenBank/DDBJ whole genome shotgun (WGS) entry which is preliminary data.</text>
</comment>
<reference evidence="1" key="2">
    <citation type="submission" date="2022-01" db="EMBL/GenBank/DDBJ databases">
        <authorList>
            <person name="Yamashiro T."/>
            <person name="Shiraishi A."/>
            <person name="Satake H."/>
            <person name="Nakayama K."/>
        </authorList>
    </citation>
    <scope>NUCLEOTIDE SEQUENCE</scope>
</reference>
<name>A0ABQ5I9P0_9ASTR</name>
<proteinExistence type="predicted"/>
<gene>
    <name evidence="1" type="ORF">Tco_1091695</name>
</gene>
<organism evidence="1 2">
    <name type="scientific">Tanacetum coccineum</name>
    <dbReference type="NCBI Taxonomy" id="301880"/>
    <lineage>
        <taxon>Eukaryota</taxon>
        <taxon>Viridiplantae</taxon>
        <taxon>Streptophyta</taxon>
        <taxon>Embryophyta</taxon>
        <taxon>Tracheophyta</taxon>
        <taxon>Spermatophyta</taxon>
        <taxon>Magnoliopsida</taxon>
        <taxon>eudicotyledons</taxon>
        <taxon>Gunneridae</taxon>
        <taxon>Pentapetalae</taxon>
        <taxon>asterids</taxon>
        <taxon>campanulids</taxon>
        <taxon>Asterales</taxon>
        <taxon>Asteraceae</taxon>
        <taxon>Asteroideae</taxon>
        <taxon>Anthemideae</taxon>
        <taxon>Anthemidinae</taxon>
        <taxon>Tanacetum</taxon>
    </lineage>
</organism>
<sequence>MEILLEPTSNRLMVEHAEFDETDTYVLERFDTSAGNPVKEILLKLILPDHRIRKDEGEVKEFQRSFHHSDTERLSQSDEVLKLKNLKKYELLKIFKFTYQERYEHVGSEVTSSQDGKVYKMAKQDYAWLMISRCSKITFSHSRQDKGTSSSLKSMITTSIYKLMIEVKDYELKTKVKA</sequence>
<dbReference type="Proteomes" id="UP001151760">
    <property type="component" value="Unassembled WGS sequence"/>
</dbReference>
<keyword evidence="2" id="KW-1185">Reference proteome</keyword>
<evidence type="ECO:0000313" key="1">
    <source>
        <dbReference type="EMBL" id="GJT96177.1"/>
    </source>
</evidence>
<accession>A0ABQ5I9P0</accession>
<evidence type="ECO:0000313" key="2">
    <source>
        <dbReference type="Proteomes" id="UP001151760"/>
    </source>
</evidence>
<dbReference type="EMBL" id="BQNB010020458">
    <property type="protein sequence ID" value="GJT96177.1"/>
    <property type="molecule type" value="Genomic_DNA"/>
</dbReference>
<protein>
    <submittedName>
        <fullName evidence="1">Uncharacterized protein</fullName>
    </submittedName>
</protein>
<reference evidence="1" key="1">
    <citation type="journal article" date="2022" name="Int. J. Mol. Sci.">
        <title>Draft Genome of Tanacetum Coccineum: Genomic Comparison of Closely Related Tanacetum-Family Plants.</title>
        <authorList>
            <person name="Yamashiro T."/>
            <person name="Shiraishi A."/>
            <person name="Nakayama K."/>
            <person name="Satake H."/>
        </authorList>
    </citation>
    <scope>NUCLEOTIDE SEQUENCE</scope>
</reference>